<evidence type="ECO:0000313" key="1">
    <source>
        <dbReference type="EMBL" id="HIW93293.1"/>
    </source>
</evidence>
<dbReference type="Proteomes" id="UP000824192">
    <property type="component" value="Unassembled WGS sequence"/>
</dbReference>
<organism evidence="1 2">
    <name type="scientific">Candidatus Flavonifractor merdipullorum</name>
    <dbReference type="NCBI Taxonomy" id="2838590"/>
    <lineage>
        <taxon>Bacteria</taxon>
        <taxon>Bacillati</taxon>
        <taxon>Bacillota</taxon>
        <taxon>Clostridia</taxon>
        <taxon>Eubacteriales</taxon>
        <taxon>Oscillospiraceae</taxon>
        <taxon>Flavonifractor</taxon>
    </lineage>
</organism>
<dbReference type="AlphaFoldDB" id="A0A9D1RU08"/>
<comment type="caution">
    <text evidence="1">The sequence shown here is derived from an EMBL/GenBank/DDBJ whole genome shotgun (WGS) entry which is preliminary data.</text>
</comment>
<gene>
    <name evidence="1" type="ORF">H9868_02000</name>
</gene>
<protein>
    <submittedName>
        <fullName evidence="1">Uncharacterized protein</fullName>
    </submittedName>
</protein>
<accession>A0A9D1RU08</accession>
<reference evidence="1" key="1">
    <citation type="journal article" date="2021" name="PeerJ">
        <title>Extensive microbial diversity within the chicken gut microbiome revealed by metagenomics and culture.</title>
        <authorList>
            <person name="Gilroy R."/>
            <person name="Ravi A."/>
            <person name="Getino M."/>
            <person name="Pursley I."/>
            <person name="Horton D.L."/>
            <person name="Alikhan N.F."/>
            <person name="Baker D."/>
            <person name="Gharbi K."/>
            <person name="Hall N."/>
            <person name="Watson M."/>
            <person name="Adriaenssens E.M."/>
            <person name="Foster-Nyarko E."/>
            <person name="Jarju S."/>
            <person name="Secka A."/>
            <person name="Antonio M."/>
            <person name="Oren A."/>
            <person name="Chaudhuri R.R."/>
            <person name="La Ragione R."/>
            <person name="Hildebrand F."/>
            <person name="Pallen M.J."/>
        </authorList>
    </citation>
    <scope>NUCLEOTIDE SEQUENCE</scope>
    <source>
        <strain evidence="1">ChiGjej6B6-1540</strain>
    </source>
</reference>
<name>A0A9D1RU08_9FIRM</name>
<sequence length="108" mass="11759">MSKKLLRSILPAVLVLVLLPLALAAAAGGLGGRADREGLTLAQDAIRQAAIQCYALEGMYPPSLEYLKETYGVQVDEERYFVDYRYVASNLMPDITVLAKSELEEPAA</sequence>
<dbReference type="EMBL" id="DXGA01000044">
    <property type="protein sequence ID" value="HIW93293.1"/>
    <property type="molecule type" value="Genomic_DNA"/>
</dbReference>
<proteinExistence type="predicted"/>
<reference evidence="1" key="2">
    <citation type="submission" date="2021-04" db="EMBL/GenBank/DDBJ databases">
        <authorList>
            <person name="Gilroy R."/>
        </authorList>
    </citation>
    <scope>NUCLEOTIDE SEQUENCE</scope>
    <source>
        <strain evidence="1">ChiGjej6B6-1540</strain>
    </source>
</reference>
<evidence type="ECO:0000313" key="2">
    <source>
        <dbReference type="Proteomes" id="UP000824192"/>
    </source>
</evidence>